<dbReference type="InterPro" id="IPR026588">
    <property type="entry name" value="Choice_anch_A"/>
</dbReference>
<dbReference type="EMBL" id="AZFU01000011">
    <property type="protein sequence ID" value="KRM05456.1"/>
    <property type="molecule type" value="Genomic_DNA"/>
</dbReference>
<comment type="caution">
    <text evidence="3">The sequence shown here is derived from an EMBL/GenBank/DDBJ whole genome shotgun (WGS) entry which is preliminary data.</text>
</comment>
<feature type="domain" description="Choice-of-anchor A" evidence="2">
    <location>
        <begin position="6"/>
        <end position="50"/>
    </location>
</feature>
<evidence type="ECO:0000259" key="2">
    <source>
        <dbReference type="Pfam" id="PF20597"/>
    </source>
</evidence>
<dbReference type="Pfam" id="PF20597">
    <property type="entry name" value="pAdhesive_15"/>
    <property type="match status" value="1"/>
</dbReference>
<evidence type="ECO:0000256" key="1">
    <source>
        <dbReference type="SAM" id="MobiDB-lite"/>
    </source>
</evidence>
<dbReference type="RefSeq" id="WP_025015077.1">
    <property type="nucleotide sequence ID" value="NZ_AZFU01000011.1"/>
</dbReference>
<gene>
    <name evidence="3" type="ORF">FC59_GL000154</name>
</gene>
<protein>
    <recommendedName>
        <fullName evidence="2">Choice-of-anchor A domain-containing protein</fullName>
    </recommendedName>
</protein>
<reference evidence="3 4" key="1">
    <citation type="journal article" date="2015" name="Genome Announc.">
        <title>Expanding the biotechnology potential of lactobacilli through comparative genomics of 213 strains and associated genera.</title>
        <authorList>
            <person name="Sun Z."/>
            <person name="Harris H.M."/>
            <person name="McCann A."/>
            <person name="Guo C."/>
            <person name="Argimon S."/>
            <person name="Zhang W."/>
            <person name="Yang X."/>
            <person name="Jeffery I.B."/>
            <person name="Cooney J.C."/>
            <person name="Kagawa T.F."/>
            <person name="Liu W."/>
            <person name="Song Y."/>
            <person name="Salvetti E."/>
            <person name="Wrobel A."/>
            <person name="Rasinkangas P."/>
            <person name="Parkhill J."/>
            <person name="Rea M.C."/>
            <person name="O'Sullivan O."/>
            <person name="Ritari J."/>
            <person name="Douillard F.P."/>
            <person name="Paul Ross R."/>
            <person name="Yang R."/>
            <person name="Briner A.E."/>
            <person name="Felis G.E."/>
            <person name="de Vos W.M."/>
            <person name="Barrangou R."/>
            <person name="Klaenhammer T.R."/>
            <person name="Caufield P.W."/>
            <person name="Cui Y."/>
            <person name="Zhang H."/>
            <person name="O'Toole P.W."/>
        </authorList>
    </citation>
    <scope>NUCLEOTIDE SEQUENCE [LARGE SCALE GENOMIC DNA]</scope>
    <source>
        <strain evidence="3 4">DSM 16761</strain>
    </source>
</reference>
<feature type="region of interest" description="Disordered" evidence="1">
    <location>
        <begin position="63"/>
        <end position="115"/>
    </location>
</feature>
<name>A0A0R1VI31_9LACO</name>
<dbReference type="Proteomes" id="UP000051307">
    <property type="component" value="Unassembled WGS sequence"/>
</dbReference>
<dbReference type="PATRIC" id="fig|1423767.3.peg.162"/>
<accession>A0A0R1VI31</accession>
<proteinExistence type="predicted"/>
<organism evidence="3 4">
    <name type="scientific">Lactobacillus kitasatonis DSM 16761 = JCM 1039</name>
    <dbReference type="NCBI Taxonomy" id="1423767"/>
    <lineage>
        <taxon>Bacteria</taxon>
        <taxon>Bacillati</taxon>
        <taxon>Bacillota</taxon>
        <taxon>Bacilli</taxon>
        <taxon>Lactobacillales</taxon>
        <taxon>Lactobacillaceae</taxon>
        <taxon>Lactobacillus</taxon>
    </lineage>
</organism>
<evidence type="ECO:0000313" key="3">
    <source>
        <dbReference type="EMBL" id="KRM05456.1"/>
    </source>
</evidence>
<evidence type="ECO:0000313" key="4">
    <source>
        <dbReference type="Proteomes" id="UP000051307"/>
    </source>
</evidence>
<dbReference type="AlphaFoldDB" id="A0A0R1VI31"/>
<sequence length="115" mass="12984">MELGTNLTTLTFDNDYFLGSILAPKTHIFATQNLDGNIIDDRVSVSGETHRWDWMMPAYTVVLQPQPKPTPNPKPEPKPEPDQPNLFPPAPKVSTSDEPETPQFSEPQPKHLYLM</sequence>